<evidence type="ECO:0000313" key="4">
    <source>
        <dbReference type="Proteomes" id="UP000635278"/>
    </source>
</evidence>
<dbReference type="Pfam" id="PF01636">
    <property type="entry name" value="APH"/>
    <property type="match status" value="1"/>
</dbReference>
<dbReference type="PANTHER" id="PTHR21064:SF6">
    <property type="entry name" value="AMINOGLYCOSIDE PHOSPHOTRANSFERASE DOMAIN-CONTAINING PROTEIN"/>
    <property type="match status" value="1"/>
</dbReference>
<accession>A0ABX0JUC8</accession>
<dbReference type="SUPFAM" id="SSF56112">
    <property type="entry name" value="Protein kinase-like (PK-like)"/>
    <property type="match status" value="1"/>
</dbReference>
<evidence type="ECO:0000259" key="2">
    <source>
        <dbReference type="Pfam" id="PF01636"/>
    </source>
</evidence>
<dbReference type="Proteomes" id="UP000635278">
    <property type="component" value="Unassembled WGS sequence"/>
</dbReference>
<dbReference type="RefSeq" id="WP_173584779.1">
    <property type="nucleotide sequence ID" value="NZ_WOTB01000034.1"/>
</dbReference>
<evidence type="ECO:0000256" key="1">
    <source>
        <dbReference type="ARBA" id="ARBA00038240"/>
    </source>
</evidence>
<organism evidence="3 4">
    <name type="scientific">Acetobacter musti</name>
    <dbReference type="NCBI Taxonomy" id="864732"/>
    <lineage>
        <taxon>Bacteria</taxon>
        <taxon>Pseudomonadati</taxon>
        <taxon>Pseudomonadota</taxon>
        <taxon>Alphaproteobacteria</taxon>
        <taxon>Acetobacterales</taxon>
        <taxon>Acetobacteraceae</taxon>
        <taxon>Acetobacter</taxon>
    </lineage>
</organism>
<keyword evidence="4" id="KW-1185">Reference proteome</keyword>
<feature type="domain" description="Aminoglycoside phosphotransferase" evidence="2">
    <location>
        <begin position="63"/>
        <end position="284"/>
    </location>
</feature>
<proteinExistence type="inferred from homology"/>
<dbReference type="PANTHER" id="PTHR21064">
    <property type="entry name" value="AMINOGLYCOSIDE PHOSPHOTRANSFERASE DOMAIN-CONTAINING PROTEIN-RELATED"/>
    <property type="match status" value="1"/>
</dbReference>
<dbReference type="InterPro" id="IPR011009">
    <property type="entry name" value="Kinase-like_dom_sf"/>
</dbReference>
<name>A0ABX0JUC8_9PROT</name>
<sequence length="387" mass="43858">MNDTHYAHGLGNDLKRPDWPGIRLAELDRVLSRFPCAGRPQNILWHSPRPFSAAAEVKTTCVTLFVKRHHHRVRSIADLAEEHRFISHLRQKDFPVVNILTSENGETSVVDDIWVYEVQEAGRGLDLYRNNFSWTAFACSAHAFSAGRTLAKFHEAAKTFQAPSRQTKLLVANYNIFGSADPIQSLRTDLVERPALARFLEARSWEKDLNEYLIGPYHQHAYDALRNEPPLWTHGDWHGSNLLWSSSGDTGHVTTVLDFGLSDRTFALFDLCTAIERNLISWLDAGRGIEPVCDFDQLDALLAGYGSISFLSSEMLYKISALLPLVHADFALSEIEYFSGILMNDVDALVAYERYLLGHAIWFRQTEGKKLIYHLNTFADGRHEASK</sequence>
<dbReference type="Gene3D" id="3.90.1200.10">
    <property type="match status" value="1"/>
</dbReference>
<reference evidence="3 4" key="1">
    <citation type="journal article" date="2020" name="Int. J. Syst. Evol. Microbiol.">
        <title>Novel acetic acid bacteria from cider fermentations: Acetobacter conturbans sp. nov. and Acetobacter fallax sp. nov.</title>
        <authorList>
            <person name="Sombolestani A.S."/>
            <person name="Cleenwerck I."/>
            <person name="Cnockaert M."/>
            <person name="Borremans W."/>
            <person name="Wieme A.D."/>
            <person name="De Vuyst L."/>
            <person name="Vandamme P."/>
        </authorList>
    </citation>
    <scope>NUCLEOTIDE SEQUENCE [LARGE SCALE GENOMIC DNA]</scope>
    <source>
        <strain evidence="3 4">LMG 30640</strain>
    </source>
</reference>
<evidence type="ECO:0000313" key="3">
    <source>
        <dbReference type="EMBL" id="NHN86434.1"/>
    </source>
</evidence>
<protein>
    <submittedName>
        <fullName evidence="3">Phosphotransferase</fullName>
    </submittedName>
</protein>
<dbReference type="InterPro" id="IPR002575">
    <property type="entry name" value="Aminoglycoside_PTrfase"/>
</dbReference>
<gene>
    <name evidence="3" type="ORF">GOB93_17595</name>
</gene>
<dbReference type="EMBL" id="WOTB01000034">
    <property type="protein sequence ID" value="NHN86434.1"/>
    <property type="molecule type" value="Genomic_DNA"/>
</dbReference>
<dbReference type="InterPro" id="IPR050249">
    <property type="entry name" value="Pseudomonas-type_ThrB"/>
</dbReference>
<comment type="similarity">
    <text evidence="1">Belongs to the pseudomonas-type ThrB family.</text>
</comment>
<comment type="caution">
    <text evidence="3">The sequence shown here is derived from an EMBL/GenBank/DDBJ whole genome shotgun (WGS) entry which is preliminary data.</text>
</comment>